<dbReference type="EMBL" id="JACHXN010000041">
    <property type="protein sequence ID" value="MBB3149743.1"/>
    <property type="molecule type" value="Genomic_DNA"/>
</dbReference>
<sequence>MPGDPIPALLPRNGGHQFLLYGNSCSGVPGALHEKTFASVNAVVRRLNPQPEFILFPGDEIIGLSPDSTLLRAQWRYWFETEMAWLDRAATPGTRRATTPLTIR</sequence>
<proteinExistence type="predicted"/>
<evidence type="ECO:0000313" key="2">
    <source>
        <dbReference type="Proteomes" id="UP000554520"/>
    </source>
</evidence>
<evidence type="ECO:0000313" key="1">
    <source>
        <dbReference type="EMBL" id="MBB3149743.1"/>
    </source>
</evidence>
<reference evidence="1 2" key="1">
    <citation type="submission" date="2020-08" db="EMBL/GenBank/DDBJ databases">
        <title>Genomic Encyclopedia of Type Strains, Phase III (KMG-III): the genomes of soil and plant-associated and newly described type strains.</title>
        <authorList>
            <person name="Whitman W."/>
        </authorList>
    </citation>
    <scope>NUCLEOTIDE SEQUENCE [LARGE SCALE GENOMIC DNA]</scope>
    <source>
        <strain evidence="1 2">CECT 7015</strain>
    </source>
</reference>
<gene>
    <name evidence="1" type="ORF">FHS21_006197</name>
</gene>
<name>A0A839UJ11_9HYPH</name>
<comment type="caution">
    <text evidence="1">The sequence shown here is derived from an EMBL/GenBank/DDBJ whole genome shotgun (WGS) entry which is preliminary data.</text>
</comment>
<dbReference type="Proteomes" id="UP000554520">
    <property type="component" value="Unassembled WGS sequence"/>
</dbReference>
<keyword evidence="2" id="KW-1185">Reference proteome</keyword>
<dbReference type="AlphaFoldDB" id="A0A839UJ11"/>
<organism evidence="1 2">
    <name type="scientific">Phyllobacterium trifolii</name>
    <dbReference type="NCBI Taxonomy" id="300193"/>
    <lineage>
        <taxon>Bacteria</taxon>
        <taxon>Pseudomonadati</taxon>
        <taxon>Pseudomonadota</taxon>
        <taxon>Alphaproteobacteria</taxon>
        <taxon>Hyphomicrobiales</taxon>
        <taxon>Phyllobacteriaceae</taxon>
        <taxon>Phyllobacterium</taxon>
    </lineage>
</organism>
<accession>A0A839UJ11</accession>
<protein>
    <submittedName>
        <fullName evidence="1">Uncharacterized protein</fullName>
    </submittedName>
</protein>